<evidence type="ECO:0000313" key="1">
    <source>
        <dbReference type="EMBL" id="WMW64377.1"/>
    </source>
</evidence>
<dbReference type="EMBL" id="CP133659">
    <property type="protein sequence ID" value="WMW64377.1"/>
    <property type="molecule type" value="Genomic_DNA"/>
</dbReference>
<protein>
    <recommendedName>
        <fullName evidence="3">XRE family transcriptional regulator</fullName>
    </recommendedName>
</protein>
<dbReference type="InterPro" id="IPR009679">
    <property type="entry name" value="Phage_186_CII-like"/>
</dbReference>
<dbReference type="Pfam" id="PF06892">
    <property type="entry name" value="Phage_CP76"/>
    <property type="match status" value="1"/>
</dbReference>
<name>A0ABY9QZQ5_9BACT</name>
<keyword evidence="2" id="KW-1185">Reference proteome</keyword>
<organism evidence="1 2">
    <name type="scientific">Nitratidesulfovibrio liaohensis</name>
    <dbReference type="NCBI Taxonomy" id="2604158"/>
    <lineage>
        <taxon>Bacteria</taxon>
        <taxon>Pseudomonadati</taxon>
        <taxon>Thermodesulfobacteriota</taxon>
        <taxon>Desulfovibrionia</taxon>
        <taxon>Desulfovibrionales</taxon>
        <taxon>Desulfovibrionaceae</taxon>
        <taxon>Nitratidesulfovibrio</taxon>
    </lineage>
</organism>
<sequence length="169" mass="18044">MPSASIPASPALIGAATLKTMSLPAAFGLAVALSGKSHDEIESGMGWGPDAARRILCMTQNYWPSLPSLPRLCEVLGNTVIAEWVMARATATLPERHADAMDVSDALRTLDRLMRETGDVLRVGGEAVADGEISDTDARRVLRELMHVVPVIAAFVAGLQAVREQRGNR</sequence>
<accession>A0ABY9QZQ5</accession>
<evidence type="ECO:0000313" key="2">
    <source>
        <dbReference type="Proteomes" id="UP001180616"/>
    </source>
</evidence>
<dbReference type="Proteomes" id="UP001180616">
    <property type="component" value="Chromosome"/>
</dbReference>
<evidence type="ECO:0008006" key="3">
    <source>
        <dbReference type="Google" id="ProtNLM"/>
    </source>
</evidence>
<gene>
    <name evidence="1" type="ORF">KPS_002389</name>
</gene>
<proteinExistence type="predicted"/>
<dbReference type="RefSeq" id="WP_309540470.1">
    <property type="nucleotide sequence ID" value="NZ_CP133659.1"/>
</dbReference>
<reference evidence="1" key="1">
    <citation type="submission" date="2023-09" db="EMBL/GenBank/DDBJ databases">
        <authorList>
            <consortium name="CW5 consortium"/>
            <person name="Lu C.-W."/>
        </authorList>
    </citation>
    <scope>NUCLEOTIDE SEQUENCE</scope>
    <source>
        <strain evidence="1">KPS</strain>
    </source>
</reference>